<feature type="chain" id="PRO_5040857294" evidence="5">
    <location>
        <begin position="27"/>
        <end position="490"/>
    </location>
</feature>
<keyword evidence="3" id="KW-0378">Hydrolase</keyword>
<evidence type="ECO:0000313" key="7">
    <source>
        <dbReference type="EMBL" id="MCU7552869.1"/>
    </source>
</evidence>
<dbReference type="InterPro" id="IPR024607">
    <property type="entry name" value="Sulfatase_CS"/>
</dbReference>
<dbReference type="GO" id="GO:0046872">
    <property type="term" value="F:metal ion binding"/>
    <property type="evidence" value="ECO:0007669"/>
    <property type="project" value="UniProtKB-KW"/>
</dbReference>
<comment type="caution">
    <text evidence="7">The sequence shown here is derived from an EMBL/GenBank/DDBJ whole genome shotgun (WGS) entry which is preliminary data.</text>
</comment>
<evidence type="ECO:0000256" key="3">
    <source>
        <dbReference type="ARBA" id="ARBA00022801"/>
    </source>
</evidence>
<evidence type="ECO:0000313" key="8">
    <source>
        <dbReference type="Proteomes" id="UP001155483"/>
    </source>
</evidence>
<dbReference type="PROSITE" id="PS00523">
    <property type="entry name" value="SULFATASE_1"/>
    <property type="match status" value="1"/>
</dbReference>
<comment type="similarity">
    <text evidence="1">Belongs to the sulfatase family.</text>
</comment>
<dbReference type="Gene3D" id="3.40.720.10">
    <property type="entry name" value="Alkaline Phosphatase, subunit A"/>
    <property type="match status" value="1"/>
</dbReference>
<gene>
    <name evidence="7" type="ORF">OCK74_27365</name>
</gene>
<reference evidence="7" key="2">
    <citation type="submission" date="2023-04" db="EMBL/GenBank/DDBJ databases">
        <title>Paracnuella aquatica gen. nov., sp. nov., a member of the family Chitinophagaceae isolated from a hot spring.</title>
        <authorList>
            <person name="Wang C."/>
        </authorList>
    </citation>
    <scope>NUCLEOTIDE SEQUENCE</scope>
    <source>
        <strain evidence="7">LB-8</strain>
    </source>
</reference>
<proteinExistence type="inferred from homology"/>
<dbReference type="Pfam" id="PF00884">
    <property type="entry name" value="Sulfatase"/>
    <property type="match status" value="1"/>
</dbReference>
<dbReference type="RefSeq" id="WP_279300304.1">
    <property type="nucleotide sequence ID" value="NZ_JAOTIF010000052.1"/>
</dbReference>
<dbReference type="InterPro" id="IPR050738">
    <property type="entry name" value="Sulfatase"/>
</dbReference>
<dbReference type="SUPFAM" id="SSF53649">
    <property type="entry name" value="Alkaline phosphatase-like"/>
    <property type="match status" value="1"/>
</dbReference>
<evidence type="ECO:0000256" key="2">
    <source>
        <dbReference type="ARBA" id="ARBA00022723"/>
    </source>
</evidence>
<evidence type="ECO:0000256" key="4">
    <source>
        <dbReference type="ARBA" id="ARBA00022837"/>
    </source>
</evidence>
<accession>A0A9X2XQ72</accession>
<evidence type="ECO:0000256" key="5">
    <source>
        <dbReference type="SAM" id="SignalP"/>
    </source>
</evidence>
<name>A0A9X2XQ72_9BACT</name>
<reference evidence="7" key="1">
    <citation type="submission" date="2022-09" db="EMBL/GenBank/DDBJ databases">
        <authorList>
            <person name="Yuan C."/>
            <person name="Ke Z."/>
        </authorList>
    </citation>
    <scope>NUCLEOTIDE SEQUENCE</scope>
    <source>
        <strain evidence="7">LB-8</strain>
    </source>
</reference>
<dbReference type="GO" id="GO:0004065">
    <property type="term" value="F:arylsulfatase activity"/>
    <property type="evidence" value="ECO:0007669"/>
    <property type="project" value="TreeGrafter"/>
</dbReference>
<dbReference type="PANTHER" id="PTHR42693:SF53">
    <property type="entry name" value="ENDO-4-O-SULFATASE"/>
    <property type="match status" value="1"/>
</dbReference>
<keyword evidence="5" id="KW-0732">Signal</keyword>
<dbReference type="InterPro" id="IPR017850">
    <property type="entry name" value="Alkaline_phosphatase_core_sf"/>
</dbReference>
<dbReference type="AlphaFoldDB" id="A0A9X2XQ72"/>
<dbReference type="PANTHER" id="PTHR42693">
    <property type="entry name" value="ARYLSULFATASE FAMILY MEMBER"/>
    <property type="match status" value="1"/>
</dbReference>
<evidence type="ECO:0000259" key="6">
    <source>
        <dbReference type="Pfam" id="PF00884"/>
    </source>
</evidence>
<sequence length="490" mass="55994">MQLNDALTILCICMFFLFSQTLPATAQKKPNQNPNVVIILADQWREQAIGYLGKEKVQTPHIDSFAKGSLTITQMVSNYPVCSPARAMLLTGTYPLKNKVYSNVNSASGPYGVELPADMICWSDILKAKGYSNGYIGKWHLDSPHKPFIPTSNNTEKLAWNEWTPFEKRHGFDYWYAYGTYDVHNHPMYWDTKAPRDSFHYVNQWGPEHEVDKALEFISNKKGLRKEGAPFSLVVSMNPPHSEYQTVPEKYYARYKNIPMDSLLTDPNIPPAGTPMGDDYRKDVKYYYANITGIDEQIGRLINGLKDHRLLDNTIVIITADHGNCLGKHDEVSKNNIYEESLRIPLIIYWKEKIKPGIDEQFLGSMPDLFPTLLELTGYKKAIPKSIDGQSYASYFLNRSGPMPAEQFIMGGVPSSNVKLNAGFRGIRTARYKLAYQKKGSTVEGFLFDLKNDPYELNNLYNRDHEQVKVLRPKLLQWLRKTNDSFVVNE</sequence>
<dbReference type="Gene3D" id="3.30.1120.10">
    <property type="match status" value="1"/>
</dbReference>
<feature type="domain" description="Sulfatase N-terminal" evidence="6">
    <location>
        <begin position="34"/>
        <end position="379"/>
    </location>
</feature>
<protein>
    <submittedName>
        <fullName evidence="7">Sulfatase</fullName>
    </submittedName>
</protein>
<keyword evidence="8" id="KW-1185">Reference proteome</keyword>
<evidence type="ECO:0000256" key="1">
    <source>
        <dbReference type="ARBA" id="ARBA00008779"/>
    </source>
</evidence>
<dbReference type="CDD" id="cd16034">
    <property type="entry name" value="sulfatase_like"/>
    <property type="match status" value="1"/>
</dbReference>
<dbReference type="EMBL" id="JAOTIF010000052">
    <property type="protein sequence ID" value="MCU7552869.1"/>
    <property type="molecule type" value="Genomic_DNA"/>
</dbReference>
<dbReference type="InterPro" id="IPR000917">
    <property type="entry name" value="Sulfatase_N"/>
</dbReference>
<keyword evidence="4" id="KW-0106">Calcium</keyword>
<dbReference type="Proteomes" id="UP001155483">
    <property type="component" value="Unassembled WGS sequence"/>
</dbReference>
<feature type="signal peptide" evidence="5">
    <location>
        <begin position="1"/>
        <end position="26"/>
    </location>
</feature>
<keyword evidence="2" id="KW-0479">Metal-binding</keyword>
<organism evidence="7 8">
    <name type="scientific">Paraflavisolibacter caeni</name>
    <dbReference type="NCBI Taxonomy" id="2982496"/>
    <lineage>
        <taxon>Bacteria</taxon>
        <taxon>Pseudomonadati</taxon>
        <taxon>Bacteroidota</taxon>
        <taxon>Chitinophagia</taxon>
        <taxon>Chitinophagales</taxon>
        <taxon>Chitinophagaceae</taxon>
        <taxon>Paraflavisolibacter</taxon>
    </lineage>
</organism>